<feature type="domain" description="HTH gntR-type" evidence="4">
    <location>
        <begin position="9"/>
        <end position="77"/>
    </location>
</feature>
<dbReference type="Pfam" id="PF00392">
    <property type="entry name" value="GntR"/>
    <property type="match status" value="1"/>
</dbReference>
<proteinExistence type="predicted"/>
<evidence type="ECO:0000259" key="4">
    <source>
        <dbReference type="PROSITE" id="PS50949"/>
    </source>
</evidence>
<protein>
    <submittedName>
        <fullName evidence="5">GntR family transcriptional regulator</fullName>
    </submittedName>
</protein>
<dbReference type="PANTHER" id="PTHR44846:SF1">
    <property type="entry name" value="MANNOSYL-D-GLYCERATE TRANSPORT_METABOLISM SYSTEM REPRESSOR MNGR-RELATED"/>
    <property type="match status" value="1"/>
</dbReference>
<dbReference type="InterPro" id="IPR036390">
    <property type="entry name" value="WH_DNA-bd_sf"/>
</dbReference>
<dbReference type="CDD" id="cd07377">
    <property type="entry name" value="WHTH_GntR"/>
    <property type="match status" value="1"/>
</dbReference>
<keyword evidence="3" id="KW-0804">Transcription</keyword>
<evidence type="ECO:0000256" key="3">
    <source>
        <dbReference type="ARBA" id="ARBA00023163"/>
    </source>
</evidence>
<dbReference type="InterPro" id="IPR000524">
    <property type="entry name" value="Tscrpt_reg_HTH_GntR"/>
</dbReference>
<dbReference type="Proteomes" id="UP001500266">
    <property type="component" value="Unassembled WGS sequence"/>
</dbReference>
<dbReference type="SUPFAM" id="SSF46785">
    <property type="entry name" value="Winged helix' DNA-binding domain"/>
    <property type="match status" value="1"/>
</dbReference>
<dbReference type="PROSITE" id="PS50949">
    <property type="entry name" value="HTH_GNTR"/>
    <property type="match status" value="1"/>
</dbReference>
<comment type="caution">
    <text evidence="5">The sequence shown here is derived from an EMBL/GenBank/DDBJ whole genome shotgun (WGS) entry which is preliminary data.</text>
</comment>
<dbReference type="InterPro" id="IPR050679">
    <property type="entry name" value="Bact_HTH_transcr_reg"/>
</dbReference>
<accession>A0ABP7YDK1</accession>
<keyword evidence="2" id="KW-0238">DNA-binding</keyword>
<sequence>MGEELDGMDPLRVQLADRVAAKIADGTYPPGSRIPSTAQLADQYGVSQRTAADAVKLLKERGLVRGVQGRGVFVLRKADGG</sequence>
<organism evidence="5 6">
    <name type="scientific">Actinomadura keratinilytica</name>
    <dbReference type="NCBI Taxonomy" id="547461"/>
    <lineage>
        <taxon>Bacteria</taxon>
        <taxon>Bacillati</taxon>
        <taxon>Actinomycetota</taxon>
        <taxon>Actinomycetes</taxon>
        <taxon>Streptosporangiales</taxon>
        <taxon>Thermomonosporaceae</taxon>
        <taxon>Actinomadura</taxon>
    </lineage>
</organism>
<name>A0ABP7YDK1_9ACTN</name>
<keyword evidence="1" id="KW-0805">Transcription regulation</keyword>
<reference evidence="6" key="1">
    <citation type="journal article" date="2019" name="Int. J. Syst. Evol. Microbiol.">
        <title>The Global Catalogue of Microorganisms (GCM) 10K type strain sequencing project: providing services to taxonomists for standard genome sequencing and annotation.</title>
        <authorList>
            <consortium name="The Broad Institute Genomics Platform"/>
            <consortium name="The Broad Institute Genome Sequencing Center for Infectious Disease"/>
            <person name="Wu L."/>
            <person name="Ma J."/>
        </authorList>
    </citation>
    <scope>NUCLEOTIDE SEQUENCE [LARGE SCALE GENOMIC DNA]</scope>
    <source>
        <strain evidence="6">JCM 17316</strain>
    </source>
</reference>
<evidence type="ECO:0000313" key="6">
    <source>
        <dbReference type="Proteomes" id="UP001500266"/>
    </source>
</evidence>
<evidence type="ECO:0000256" key="2">
    <source>
        <dbReference type="ARBA" id="ARBA00023125"/>
    </source>
</evidence>
<gene>
    <name evidence="5" type="ORF">GCM10022416_16430</name>
</gene>
<dbReference type="PANTHER" id="PTHR44846">
    <property type="entry name" value="MANNOSYL-D-GLYCERATE TRANSPORT/METABOLISM SYSTEM REPRESSOR MNGR-RELATED"/>
    <property type="match status" value="1"/>
</dbReference>
<dbReference type="PRINTS" id="PR00035">
    <property type="entry name" value="HTHGNTR"/>
</dbReference>
<dbReference type="SMART" id="SM00345">
    <property type="entry name" value="HTH_GNTR"/>
    <property type="match status" value="1"/>
</dbReference>
<dbReference type="RefSeq" id="WP_345019000.1">
    <property type="nucleotide sequence ID" value="NZ_BAABDO010000015.1"/>
</dbReference>
<evidence type="ECO:0000313" key="5">
    <source>
        <dbReference type="EMBL" id="GAA4134578.1"/>
    </source>
</evidence>
<dbReference type="EMBL" id="BAABDO010000015">
    <property type="protein sequence ID" value="GAA4134578.1"/>
    <property type="molecule type" value="Genomic_DNA"/>
</dbReference>
<dbReference type="InterPro" id="IPR036388">
    <property type="entry name" value="WH-like_DNA-bd_sf"/>
</dbReference>
<keyword evidence="6" id="KW-1185">Reference proteome</keyword>
<dbReference type="Gene3D" id="1.10.10.10">
    <property type="entry name" value="Winged helix-like DNA-binding domain superfamily/Winged helix DNA-binding domain"/>
    <property type="match status" value="1"/>
</dbReference>
<evidence type="ECO:0000256" key="1">
    <source>
        <dbReference type="ARBA" id="ARBA00023015"/>
    </source>
</evidence>